<dbReference type="OrthoDB" id="10067079at2759"/>
<feature type="compositionally biased region" description="Basic and acidic residues" evidence="1">
    <location>
        <begin position="1"/>
        <end position="16"/>
    </location>
</feature>
<keyword evidence="3" id="KW-1185">Reference proteome</keyword>
<comment type="caution">
    <text evidence="2">The sequence shown here is derived from an EMBL/GenBank/DDBJ whole genome shotgun (WGS) entry which is preliminary data.</text>
</comment>
<proteinExistence type="predicted"/>
<evidence type="ECO:0008006" key="4">
    <source>
        <dbReference type="Google" id="ProtNLM"/>
    </source>
</evidence>
<feature type="compositionally biased region" description="Basic and acidic residues" evidence="1">
    <location>
        <begin position="140"/>
        <end position="154"/>
    </location>
</feature>
<dbReference type="Pfam" id="PF06658">
    <property type="entry name" value="DUF1168"/>
    <property type="match status" value="1"/>
</dbReference>
<dbReference type="GO" id="GO:0004860">
    <property type="term" value="F:protein kinase inhibitor activity"/>
    <property type="evidence" value="ECO:0007669"/>
    <property type="project" value="TreeGrafter"/>
</dbReference>
<dbReference type="AlphaFoldDB" id="A0A9Q0MEX0"/>
<name>A0A9Q0MEX0_BLOTA</name>
<organism evidence="2 3">
    <name type="scientific">Blomia tropicalis</name>
    <name type="common">Mite</name>
    <dbReference type="NCBI Taxonomy" id="40697"/>
    <lineage>
        <taxon>Eukaryota</taxon>
        <taxon>Metazoa</taxon>
        <taxon>Ecdysozoa</taxon>
        <taxon>Arthropoda</taxon>
        <taxon>Chelicerata</taxon>
        <taxon>Arachnida</taxon>
        <taxon>Acari</taxon>
        <taxon>Acariformes</taxon>
        <taxon>Sarcoptiformes</taxon>
        <taxon>Astigmata</taxon>
        <taxon>Glycyphagoidea</taxon>
        <taxon>Echimyopodidae</taxon>
        <taxon>Blomia</taxon>
    </lineage>
</organism>
<feature type="region of interest" description="Disordered" evidence="1">
    <location>
        <begin position="39"/>
        <end position="72"/>
    </location>
</feature>
<dbReference type="OMA" id="MRINKLM"/>
<feature type="region of interest" description="Disordered" evidence="1">
    <location>
        <begin position="102"/>
        <end position="154"/>
    </location>
</feature>
<dbReference type="InterPro" id="IPR009548">
    <property type="entry name" value="Prkrip1"/>
</dbReference>
<dbReference type="EMBL" id="JAPWDV010000001">
    <property type="protein sequence ID" value="KAJ6224504.1"/>
    <property type="molecule type" value="Genomic_DNA"/>
</dbReference>
<evidence type="ECO:0000256" key="1">
    <source>
        <dbReference type="SAM" id="MobiDB-lite"/>
    </source>
</evidence>
<dbReference type="GO" id="GO:0003725">
    <property type="term" value="F:double-stranded RNA binding"/>
    <property type="evidence" value="ECO:0007669"/>
    <property type="project" value="InterPro"/>
</dbReference>
<gene>
    <name evidence="2" type="ORF">RDWZM_003049</name>
</gene>
<dbReference type="PANTHER" id="PTHR13507:SF0">
    <property type="entry name" value="PRKR-INTERACTING PROTEIN 1"/>
    <property type="match status" value="1"/>
</dbReference>
<sequence>MSHQGDDSNKSEENKSSRPFTAYDVQKVRLDKLFANIDKPVEIPQRNAEKKKPNTPDFVRNVMGSSAGAGSGEFHVYRHLRRKEFARLHAIESQARNEQLENEYRQKIENNRKQAELKTEKKRAKRQKKKEKLKLKKAKKDSDCKEDNKGKDDD</sequence>
<dbReference type="GO" id="GO:0019901">
    <property type="term" value="F:protein kinase binding"/>
    <property type="evidence" value="ECO:0007669"/>
    <property type="project" value="TreeGrafter"/>
</dbReference>
<evidence type="ECO:0000313" key="2">
    <source>
        <dbReference type="EMBL" id="KAJ6224504.1"/>
    </source>
</evidence>
<dbReference type="Proteomes" id="UP001142055">
    <property type="component" value="Chromosome 1"/>
</dbReference>
<reference evidence="2" key="1">
    <citation type="submission" date="2022-12" db="EMBL/GenBank/DDBJ databases">
        <title>Genome assemblies of Blomia tropicalis.</title>
        <authorList>
            <person name="Cui Y."/>
        </authorList>
    </citation>
    <scope>NUCLEOTIDE SEQUENCE</scope>
    <source>
        <tissue evidence="2">Adult mites</tissue>
    </source>
</reference>
<accession>A0A9Q0MEX0</accession>
<feature type="compositionally biased region" description="Basic residues" evidence="1">
    <location>
        <begin position="120"/>
        <end position="139"/>
    </location>
</feature>
<dbReference type="PANTHER" id="PTHR13507">
    <property type="entry name" value="PRKR-INTERACTING PROTEIN 1"/>
    <property type="match status" value="1"/>
</dbReference>
<dbReference type="GO" id="GO:0005730">
    <property type="term" value="C:nucleolus"/>
    <property type="evidence" value="ECO:0007669"/>
    <property type="project" value="TreeGrafter"/>
</dbReference>
<feature type="region of interest" description="Disordered" evidence="1">
    <location>
        <begin position="1"/>
        <end position="23"/>
    </location>
</feature>
<protein>
    <recommendedName>
        <fullName evidence="4">PRKR-interacting protein 1</fullName>
    </recommendedName>
</protein>
<evidence type="ECO:0000313" key="3">
    <source>
        <dbReference type="Proteomes" id="UP001142055"/>
    </source>
</evidence>
<feature type="compositionally biased region" description="Basic and acidic residues" evidence="1">
    <location>
        <begin position="102"/>
        <end position="119"/>
    </location>
</feature>